<evidence type="ECO:0000256" key="7">
    <source>
        <dbReference type="ARBA" id="ARBA00022989"/>
    </source>
</evidence>
<dbReference type="GO" id="GO:0005304">
    <property type="term" value="F:L-valine transmembrane transporter activity"/>
    <property type="evidence" value="ECO:0007669"/>
    <property type="project" value="TreeGrafter"/>
</dbReference>
<dbReference type="AlphaFoldDB" id="A0A1M6F8P2"/>
<name>A0A1M6F8P2_9FIRM</name>
<dbReference type="GO" id="GO:0015808">
    <property type="term" value="P:L-alanine transport"/>
    <property type="evidence" value="ECO:0007669"/>
    <property type="project" value="TreeGrafter"/>
</dbReference>
<evidence type="ECO:0000256" key="6">
    <source>
        <dbReference type="ARBA" id="ARBA00022970"/>
    </source>
</evidence>
<dbReference type="PANTHER" id="PTHR11795">
    <property type="entry name" value="BRANCHED-CHAIN AMINO ACID TRANSPORT SYSTEM PERMEASE PROTEIN LIVH"/>
    <property type="match status" value="1"/>
</dbReference>
<feature type="transmembrane region" description="Helical" evidence="10">
    <location>
        <begin position="194"/>
        <end position="213"/>
    </location>
</feature>
<evidence type="ECO:0000313" key="12">
    <source>
        <dbReference type="Proteomes" id="UP000184442"/>
    </source>
</evidence>
<keyword evidence="2" id="KW-0813">Transport</keyword>
<dbReference type="GO" id="GO:0015188">
    <property type="term" value="F:L-isoleucine transmembrane transporter activity"/>
    <property type="evidence" value="ECO:0007669"/>
    <property type="project" value="TreeGrafter"/>
</dbReference>
<dbReference type="PANTHER" id="PTHR11795:SF371">
    <property type="entry name" value="HIGH-AFFINITY BRANCHED-CHAIN AMINO ACID TRANSPORT SYSTEM PERMEASE PROTEIN LIVH"/>
    <property type="match status" value="1"/>
</dbReference>
<evidence type="ECO:0000256" key="5">
    <source>
        <dbReference type="ARBA" id="ARBA00022692"/>
    </source>
</evidence>
<dbReference type="EMBL" id="FQZS01000011">
    <property type="protein sequence ID" value="SHI94021.1"/>
    <property type="molecule type" value="Genomic_DNA"/>
</dbReference>
<evidence type="ECO:0000256" key="9">
    <source>
        <dbReference type="ARBA" id="ARBA00037998"/>
    </source>
</evidence>
<feature type="transmembrane region" description="Helical" evidence="10">
    <location>
        <begin position="273"/>
        <end position="292"/>
    </location>
</feature>
<evidence type="ECO:0000256" key="10">
    <source>
        <dbReference type="SAM" id="Phobius"/>
    </source>
</evidence>
<comment type="subcellular location">
    <subcellularLocation>
        <location evidence="1">Cell membrane</location>
        <topology evidence="1">Multi-pass membrane protein</topology>
    </subcellularLocation>
</comment>
<comment type="similarity">
    <text evidence="9">Belongs to the binding-protein-dependent transport system permease family. LivHM subfamily.</text>
</comment>
<evidence type="ECO:0000256" key="8">
    <source>
        <dbReference type="ARBA" id="ARBA00023136"/>
    </source>
</evidence>
<dbReference type="CDD" id="cd06582">
    <property type="entry name" value="TM_PBP1_LivH_like"/>
    <property type="match status" value="1"/>
</dbReference>
<dbReference type="GO" id="GO:0015190">
    <property type="term" value="F:L-leucine transmembrane transporter activity"/>
    <property type="evidence" value="ECO:0007669"/>
    <property type="project" value="TreeGrafter"/>
</dbReference>
<keyword evidence="12" id="KW-1185">Reference proteome</keyword>
<protein>
    <submittedName>
        <fullName evidence="11">Amino acid/amide ABC transporter membrane protein 1, HAAT family (TC 3.A.1.4.-)</fullName>
    </submittedName>
</protein>
<dbReference type="GO" id="GO:1903806">
    <property type="term" value="P:L-isoleucine import across plasma membrane"/>
    <property type="evidence" value="ECO:0007669"/>
    <property type="project" value="TreeGrafter"/>
</dbReference>
<dbReference type="Pfam" id="PF02653">
    <property type="entry name" value="BPD_transp_2"/>
    <property type="match status" value="1"/>
</dbReference>
<evidence type="ECO:0000256" key="2">
    <source>
        <dbReference type="ARBA" id="ARBA00022448"/>
    </source>
</evidence>
<feature type="transmembrane region" description="Helical" evidence="10">
    <location>
        <begin position="98"/>
        <end position="120"/>
    </location>
</feature>
<evidence type="ECO:0000256" key="4">
    <source>
        <dbReference type="ARBA" id="ARBA00022519"/>
    </source>
</evidence>
<dbReference type="Proteomes" id="UP000184442">
    <property type="component" value="Unassembled WGS sequence"/>
</dbReference>
<sequence length="299" mass="32544">MINMTWEMFLQHLANGISLGSLYALIAIGYTMVYGILRLINFAHGDIFMMATYFAFFGVFFGLPWYIAFPITIILTILLGMGVEIAAYRSLRDAPKISIMISAIGASFLIENLAIVIFGGRPKAFPTEELFTKVVYIGNISVQRLTFIIPIVTIILLVMLLYLINKTKTGMAMRAVSKDHETAKLMGVNIDRTISTTFGIGSALAAIGGIMWGLKFPQIQPLMGVMPGLKCFIAAVIGGIGNITGAVIGGFFLGVSEIMLVAIFQGLTGYRDAFAFIILILVLLFKPTGIMGEKISEKV</sequence>
<dbReference type="InterPro" id="IPR001851">
    <property type="entry name" value="ABC_transp_permease"/>
</dbReference>
<organism evidence="11 12">
    <name type="scientific">Lutispora thermophila DSM 19022</name>
    <dbReference type="NCBI Taxonomy" id="1122184"/>
    <lineage>
        <taxon>Bacteria</taxon>
        <taxon>Bacillati</taxon>
        <taxon>Bacillota</taxon>
        <taxon>Clostridia</taxon>
        <taxon>Lutisporales</taxon>
        <taxon>Lutisporaceae</taxon>
        <taxon>Lutispora</taxon>
    </lineage>
</organism>
<reference evidence="11 12" key="1">
    <citation type="submission" date="2016-11" db="EMBL/GenBank/DDBJ databases">
        <authorList>
            <person name="Jaros S."/>
            <person name="Januszkiewicz K."/>
            <person name="Wedrychowicz H."/>
        </authorList>
    </citation>
    <scope>NUCLEOTIDE SEQUENCE [LARGE SCALE GENOMIC DNA]</scope>
    <source>
        <strain evidence="11 12">DSM 19022</strain>
    </source>
</reference>
<accession>A0A1M6F8P2</accession>
<feature type="transmembrane region" description="Helical" evidence="10">
    <location>
        <begin position="73"/>
        <end position="91"/>
    </location>
</feature>
<proteinExistence type="inferred from homology"/>
<keyword evidence="6" id="KW-0029">Amino-acid transport</keyword>
<evidence type="ECO:0000256" key="1">
    <source>
        <dbReference type="ARBA" id="ARBA00004651"/>
    </source>
</evidence>
<dbReference type="STRING" id="1122184.SAMN02745176_01877"/>
<dbReference type="InterPro" id="IPR052157">
    <property type="entry name" value="BCAA_transport_permease"/>
</dbReference>
<dbReference type="GO" id="GO:0005886">
    <property type="term" value="C:plasma membrane"/>
    <property type="evidence" value="ECO:0007669"/>
    <property type="project" value="UniProtKB-SubCell"/>
</dbReference>
<evidence type="ECO:0000313" key="11">
    <source>
        <dbReference type="EMBL" id="SHI94021.1"/>
    </source>
</evidence>
<dbReference type="GO" id="GO:0042941">
    <property type="term" value="P:D-alanine transmembrane transport"/>
    <property type="evidence" value="ECO:0007669"/>
    <property type="project" value="TreeGrafter"/>
</dbReference>
<keyword evidence="5 10" id="KW-0812">Transmembrane</keyword>
<keyword evidence="7 10" id="KW-1133">Transmembrane helix</keyword>
<keyword evidence="4" id="KW-0997">Cell inner membrane</keyword>
<gene>
    <name evidence="11" type="ORF">SAMN02745176_01877</name>
</gene>
<dbReference type="GO" id="GO:0015192">
    <property type="term" value="F:L-phenylalanine transmembrane transporter activity"/>
    <property type="evidence" value="ECO:0007669"/>
    <property type="project" value="TreeGrafter"/>
</dbReference>
<keyword evidence="8 10" id="KW-0472">Membrane</keyword>
<evidence type="ECO:0000256" key="3">
    <source>
        <dbReference type="ARBA" id="ARBA00022475"/>
    </source>
</evidence>
<keyword evidence="3" id="KW-1003">Cell membrane</keyword>
<feature type="transmembrane region" description="Helical" evidence="10">
    <location>
        <begin position="140"/>
        <end position="164"/>
    </location>
</feature>
<feature type="transmembrane region" description="Helical" evidence="10">
    <location>
        <begin position="20"/>
        <end position="40"/>
    </location>
</feature>
<feature type="transmembrane region" description="Helical" evidence="10">
    <location>
        <begin position="47"/>
        <end position="67"/>
    </location>
</feature>